<evidence type="ECO:0000259" key="6">
    <source>
        <dbReference type="PROSITE" id="PS50112"/>
    </source>
</evidence>
<dbReference type="InterPro" id="IPR013655">
    <property type="entry name" value="PAS_fold_3"/>
</dbReference>
<evidence type="ECO:0000256" key="4">
    <source>
        <dbReference type="PROSITE-ProRule" id="PRU00094"/>
    </source>
</evidence>
<dbReference type="InterPro" id="IPR000679">
    <property type="entry name" value="Znf_GATA"/>
</dbReference>
<dbReference type="OMA" id="HTDTIEM"/>
<dbReference type="NCBIfam" id="TIGR00229">
    <property type="entry name" value="sensory_box"/>
    <property type="match status" value="1"/>
</dbReference>
<dbReference type="Pfam" id="PF00320">
    <property type="entry name" value="GATA"/>
    <property type="match status" value="1"/>
</dbReference>
<evidence type="ECO:0000256" key="2">
    <source>
        <dbReference type="ARBA" id="ARBA00022771"/>
    </source>
</evidence>
<dbReference type="CDD" id="cd00202">
    <property type="entry name" value="ZnF_GATA"/>
    <property type="match status" value="1"/>
</dbReference>
<keyword evidence="3" id="KW-0862">Zinc</keyword>
<feature type="region of interest" description="Disordered" evidence="5">
    <location>
        <begin position="76"/>
        <end position="160"/>
    </location>
</feature>
<feature type="region of interest" description="Disordered" evidence="5">
    <location>
        <begin position="436"/>
        <end position="460"/>
    </location>
</feature>
<feature type="domain" description="PAS" evidence="6">
    <location>
        <begin position="161"/>
        <end position="231"/>
    </location>
</feature>
<keyword evidence="1" id="KW-0479">Metal-binding</keyword>
<dbReference type="PANTHER" id="PTHR45658">
    <property type="entry name" value="GATA TRANSCRIPTION FACTOR"/>
    <property type="match status" value="1"/>
</dbReference>
<feature type="region of interest" description="Disordered" evidence="5">
    <location>
        <begin position="24"/>
        <end position="64"/>
    </location>
</feature>
<comment type="caution">
    <text evidence="8">The sequence shown here is derived from an EMBL/GenBank/DDBJ whole genome shotgun (WGS) entry which is preliminary data.</text>
</comment>
<proteinExistence type="predicted"/>
<feature type="compositionally biased region" description="Polar residues" evidence="5">
    <location>
        <begin position="111"/>
        <end position="123"/>
    </location>
</feature>
<dbReference type="STRING" id="698492.A0A0E9NSP0"/>
<dbReference type="CDD" id="cd00130">
    <property type="entry name" value="PAS"/>
    <property type="match status" value="1"/>
</dbReference>
<feature type="compositionally biased region" description="Polar residues" evidence="5">
    <location>
        <begin position="26"/>
        <end position="35"/>
    </location>
</feature>
<feature type="compositionally biased region" description="Low complexity" evidence="5">
    <location>
        <begin position="436"/>
        <end position="449"/>
    </location>
</feature>
<name>A0A0E9NSP0_SAICN</name>
<dbReference type="GO" id="GO:0006355">
    <property type="term" value="P:regulation of DNA-templated transcription"/>
    <property type="evidence" value="ECO:0007669"/>
    <property type="project" value="InterPro"/>
</dbReference>
<dbReference type="SMART" id="SM00401">
    <property type="entry name" value="ZnF_GATA"/>
    <property type="match status" value="1"/>
</dbReference>
<dbReference type="Gene3D" id="3.30.50.10">
    <property type="entry name" value="Erythroid Transcription Factor GATA-1, subunit A"/>
    <property type="match status" value="1"/>
</dbReference>
<dbReference type="SUPFAM" id="SSF55785">
    <property type="entry name" value="PYP-like sensor domain (PAS domain)"/>
    <property type="match status" value="1"/>
</dbReference>
<dbReference type="SMART" id="SM00091">
    <property type="entry name" value="PAS"/>
    <property type="match status" value="1"/>
</dbReference>
<gene>
    <name evidence="8" type="ORF">G7K_6930-t1</name>
</gene>
<feature type="region of interest" description="Disordered" evidence="5">
    <location>
        <begin position="316"/>
        <end position="339"/>
    </location>
</feature>
<evidence type="ECO:0000256" key="3">
    <source>
        <dbReference type="ARBA" id="ARBA00022833"/>
    </source>
</evidence>
<dbReference type="PROSITE" id="PS50112">
    <property type="entry name" value="PAS"/>
    <property type="match status" value="1"/>
</dbReference>
<dbReference type="Proteomes" id="UP000033140">
    <property type="component" value="Unassembled WGS sequence"/>
</dbReference>
<dbReference type="EMBL" id="BACD03000101">
    <property type="protein sequence ID" value="GAO52864.1"/>
    <property type="molecule type" value="Genomic_DNA"/>
</dbReference>
<organism evidence="8 9">
    <name type="scientific">Saitoella complicata (strain BCRC 22490 / CBS 7301 / JCM 7358 / NBRC 10748 / NRRL Y-17804)</name>
    <dbReference type="NCBI Taxonomy" id="698492"/>
    <lineage>
        <taxon>Eukaryota</taxon>
        <taxon>Fungi</taxon>
        <taxon>Dikarya</taxon>
        <taxon>Ascomycota</taxon>
        <taxon>Taphrinomycotina</taxon>
        <taxon>Taphrinomycotina incertae sedis</taxon>
        <taxon>Saitoella</taxon>
    </lineage>
</organism>
<dbReference type="PROSITE" id="PS00344">
    <property type="entry name" value="GATA_ZN_FINGER_1"/>
    <property type="match status" value="1"/>
</dbReference>
<keyword evidence="2 4" id="KW-0863">Zinc-finger</keyword>
<evidence type="ECO:0000256" key="5">
    <source>
        <dbReference type="SAM" id="MobiDB-lite"/>
    </source>
</evidence>
<feature type="compositionally biased region" description="Polar residues" evidence="5">
    <location>
        <begin position="327"/>
        <end position="339"/>
    </location>
</feature>
<dbReference type="GO" id="GO:0008270">
    <property type="term" value="F:zinc ion binding"/>
    <property type="evidence" value="ECO:0007669"/>
    <property type="project" value="UniProtKB-KW"/>
</dbReference>
<protein>
    <submittedName>
        <fullName evidence="8">Uncharacterized protein</fullName>
    </submittedName>
</protein>
<dbReference type="InterPro" id="IPR051140">
    <property type="entry name" value="GATA_TF"/>
</dbReference>
<dbReference type="InterPro" id="IPR013088">
    <property type="entry name" value="Znf_NHR/GATA"/>
</dbReference>
<evidence type="ECO:0000259" key="7">
    <source>
        <dbReference type="PROSITE" id="PS50114"/>
    </source>
</evidence>
<dbReference type="Pfam" id="PF08447">
    <property type="entry name" value="PAS_3"/>
    <property type="match status" value="1"/>
</dbReference>
<reference evidence="8 9" key="3">
    <citation type="journal article" date="2015" name="Genome Announc.">
        <title>Draft Genome Sequence of the Archiascomycetous Yeast Saitoella complicata.</title>
        <authorList>
            <person name="Yamauchi K."/>
            <person name="Kondo S."/>
            <person name="Hamamoto M."/>
            <person name="Takahashi Y."/>
            <person name="Ogura Y."/>
            <person name="Hayashi T."/>
            <person name="Nishida H."/>
        </authorList>
    </citation>
    <scope>NUCLEOTIDE SEQUENCE [LARGE SCALE GENOMIC DNA]</scope>
    <source>
        <strain evidence="8 9">NRRL Y-17804</strain>
    </source>
</reference>
<dbReference type="GO" id="GO:0043565">
    <property type="term" value="F:sequence-specific DNA binding"/>
    <property type="evidence" value="ECO:0007669"/>
    <property type="project" value="InterPro"/>
</dbReference>
<dbReference type="AlphaFoldDB" id="A0A0E9NSP0"/>
<feature type="compositionally biased region" description="Low complexity" evidence="5">
    <location>
        <begin position="36"/>
        <end position="64"/>
    </location>
</feature>
<feature type="domain" description="GATA-type" evidence="7">
    <location>
        <begin position="472"/>
        <end position="499"/>
    </location>
</feature>
<reference evidence="8 9" key="2">
    <citation type="journal article" date="2014" name="J. Gen. Appl. Microbiol.">
        <title>The early diverging ascomycetous budding yeast Saitoella complicata has three histone deacetylases belonging to the Clr6, Hos2, and Rpd3 lineages.</title>
        <authorList>
            <person name="Nishida H."/>
            <person name="Matsumoto T."/>
            <person name="Kondo S."/>
            <person name="Hamamoto M."/>
            <person name="Yoshikawa H."/>
        </authorList>
    </citation>
    <scope>NUCLEOTIDE SEQUENCE [LARGE SCALE GENOMIC DNA]</scope>
    <source>
        <strain evidence="8 9">NRRL Y-17804</strain>
    </source>
</reference>
<feature type="compositionally biased region" description="Low complexity" evidence="5">
    <location>
        <begin position="88"/>
        <end position="106"/>
    </location>
</feature>
<feature type="compositionally biased region" description="Low complexity" evidence="5">
    <location>
        <begin position="135"/>
        <end position="150"/>
    </location>
</feature>
<keyword evidence="9" id="KW-1185">Reference proteome</keyword>
<accession>A0A0E9NSP0</accession>
<dbReference type="SUPFAM" id="SSF57716">
    <property type="entry name" value="Glucocorticoid receptor-like (DNA-binding domain)"/>
    <property type="match status" value="1"/>
</dbReference>
<dbReference type="InterPro" id="IPR035965">
    <property type="entry name" value="PAS-like_dom_sf"/>
</dbReference>
<evidence type="ECO:0000313" key="8">
    <source>
        <dbReference type="EMBL" id="GAO52864.1"/>
    </source>
</evidence>
<dbReference type="InterPro" id="IPR000014">
    <property type="entry name" value="PAS"/>
</dbReference>
<dbReference type="PROSITE" id="PS50114">
    <property type="entry name" value="GATA_ZN_FINGER_2"/>
    <property type="match status" value="1"/>
</dbReference>
<evidence type="ECO:0000313" key="9">
    <source>
        <dbReference type="Proteomes" id="UP000033140"/>
    </source>
</evidence>
<dbReference type="Gene3D" id="3.30.450.20">
    <property type="entry name" value="PAS domain"/>
    <property type="match status" value="1"/>
</dbReference>
<evidence type="ECO:0000256" key="1">
    <source>
        <dbReference type="ARBA" id="ARBA00022723"/>
    </source>
</evidence>
<reference evidence="8 9" key="1">
    <citation type="journal article" date="2011" name="J. Gen. Appl. Microbiol.">
        <title>Draft genome sequencing of the enigmatic yeast Saitoella complicata.</title>
        <authorList>
            <person name="Nishida H."/>
            <person name="Hamamoto M."/>
            <person name="Sugiyama J."/>
        </authorList>
    </citation>
    <scope>NUCLEOTIDE SEQUENCE [LARGE SCALE GENOMIC DNA]</scope>
    <source>
        <strain evidence="8 9">NRRL Y-17804</strain>
    </source>
</reference>
<dbReference type="PANTHER" id="PTHR45658:SF18">
    <property type="entry name" value="PROTEIN GAT2"/>
    <property type="match status" value="1"/>
</dbReference>
<sequence>MDPRAQQHYMQSDFAPLDVNFMGLNSPGSYQTSTMPPQQQFQRQPSYPQISPLQSGHAGYGQQAAAALPQGLMPLSLNEPAYTDSEHGGMYPPQQQGGQQWQQPRPFLDQRSGSSPNTSTSNVHQQSHYGGGQQGTHQQGYQQQQQQQQGPSSSLTEFTKRKNWSQRIIDEIRDFMHILSPTGTFIYASPSSHDLVGYYPNELIGRPITDFMHVDDMEMFVGEFNNCIKSRKKFSAFYRFRTREDRFAIFETVGHPRFGTSGNKRGDEDDAGDCKCFFMVGRPYPTKSAAMLDSFLELKLENERLRKRLRELALPSSAVEAADPRPETSSPPGQSGDANALTRQNLEEAERNMPEPLVAGAQSIREKMANYGYDPQAIDTIEQLTGLRYSSNNAPGDPTYQGQGNVSPALITATGEVVQLPPGVSFEPREDILGAGASSGGADIAMGDDSPQRGLKRKKNKKMKLAADEYVCTDCGTTDSPEWRRGPHGAKTLCNACGLRWAKQEKKQQKEGAPMS</sequence>